<dbReference type="Proteomes" id="UP000471166">
    <property type="component" value="Unassembled WGS sequence"/>
</dbReference>
<proteinExistence type="predicted"/>
<accession>A0A6P1CQ03</accession>
<evidence type="ECO:0000313" key="2">
    <source>
        <dbReference type="Proteomes" id="UP000471166"/>
    </source>
</evidence>
<organism evidence="1 2">
    <name type="scientific">Nocardia cyriacigeorgica</name>
    <dbReference type="NCBI Taxonomy" id="135487"/>
    <lineage>
        <taxon>Bacteria</taxon>
        <taxon>Bacillati</taxon>
        <taxon>Actinomycetota</taxon>
        <taxon>Actinomycetes</taxon>
        <taxon>Mycobacteriales</taxon>
        <taxon>Nocardiaceae</taxon>
        <taxon>Nocardia</taxon>
    </lineage>
</organism>
<name>A0A6P1CQ03_9NOCA</name>
<comment type="caution">
    <text evidence="1">The sequence shown here is derived from an EMBL/GenBank/DDBJ whole genome shotgun (WGS) entry which is preliminary data.</text>
</comment>
<gene>
    <name evidence="1" type="ORF">GV791_14380</name>
</gene>
<evidence type="ECO:0000313" key="1">
    <source>
        <dbReference type="EMBL" id="NEW33743.1"/>
    </source>
</evidence>
<dbReference type="AlphaFoldDB" id="A0A6P1CQ03"/>
<protein>
    <submittedName>
        <fullName evidence="1">TetR family transcriptional regulator</fullName>
    </submittedName>
</protein>
<sequence>MRPTVCEAVENAAASLDMHGVRALRVLLHAGFSAYWPLVKATPVKQLQAYEEAVQRLREHWDGDAEPAAAGAALFRDMDAEAAVFLEMCARHAGAQWLEPVEAVAAYVVSVLQGAVLRWLADRDDETILVVLDDLVSSLATRAADA</sequence>
<dbReference type="EMBL" id="JAAGVB010000019">
    <property type="protein sequence ID" value="NEW33743.1"/>
    <property type="molecule type" value="Genomic_DNA"/>
</dbReference>
<reference evidence="1 2" key="1">
    <citation type="submission" date="2020-01" db="EMBL/GenBank/DDBJ databases">
        <title>Genetics and antimicrobial susceptibilities of Nocardia species isolated from the soil; a comparison with species isolated from humans.</title>
        <authorList>
            <person name="Carrasco G."/>
            <person name="Monzon S."/>
            <person name="Sansegundo M."/>
            <person name="Garcia E."/>
            <person name="Garrido N."/>
            <person name="Medina M.J."/>
            <person name="Villalon P."/>
            <person name="Ramirez-Arocha A.C."/>
            <person name="Jimenez P."/>
            <person name="Cuesta I."/>
            <person name="Valdezate S."/>
        </authorList>
    </citation>
    <scope>NUCLEOTIDE SEQUENCE [LARGE SCALE GENOMIC DNA]</scope>
    <source>
        <strain evidence="1 2">CNM20110626</strain>
    </source>
</reference>